<organism evidence="1 2">
    <name type="scientific">Lineolata rhizophorae</name>
    <dbReference type="NCBI Taxonomy" id="578093"/>
    <lineage>
        <taxon>Eukaryota</taxon>
        <taxon>Fungi</taxon>
        <taxon>Dikarya</taxon>
        <taxon>Ascomycota</taxon>
        <taxon>Pezizomycotina</taxon>
        <taxon>Dothideomycetes</taxon>
        <taxon>Dothideomycetes incertae sedis</taxon>
        <taxon>Lineolatales</taxon>
        <taxon>Lineolataceae</taxon>
        <taxon>Lineolata</taxon>
    </lineage>
</organism>
<evidence type="ECO:0000313" key="2">
    <source>
        <dbReference type="Proteomes" id="UP000799766"/>
    </source>
</evidence>
<dbReference type="AlphaFoldDB" id="A0A6A6NR62"/>
<name>A0A6A6NR62_9PEZI</name>
<accession>A0A6A6NR62</accession>
<evidence type="ECO:0000313" key="1">
    <source>
        <dbReference type="EMBL" id="KAF2454221.1"/>
    </source>
</evidence>
<reference evidence="1" key="1">
    <citation type="journal article" date="2020" name="Stud. Mycol.">
        <title>101 Dothideomycetes genomes: a test case for predicting lifestyles and emergence of pathogens.</title>
        <authorList>
            <person name="Haridas S."/>
            <person name="Albert R."/>
            <person name="Binder M."/>
            <person name="Bloem J."/>
            <person name="Labutti K."/>
            <person name="Salamov A."/>
            <person name="Andreopoulos B."/>
            <person name="Baker S."/>
            <person name="Barry K."/>
            <person name="Bills G."/>
            <person name="Bluhm B."/>
            <person name="Cannon C."/>
            <person name="Castanera R."/>
            <person name="Culley D."/>
            <person name="Daum C."/>
            <person name="Ezra D."/>
            <person name="Gonzalez J."/>
            <person name="Henrissat B."/>
            <person name="Kuo A."/>
            <person name="Liang C."/>
            <person name="Lipzen A."/>
            <person name="Lutzoni F."/>
            <person name="Magnuson J."/>
            <person name="Mondo S."/>
            <person name="Nolan M."/>
            <person name="Ohm R."/>
            <person name="Pangilinan J."/>
            <person name="Park H.-J."/>
            <person name="Ramirez L."/>
            <person name="Alfaro M."/>
            <person name="Sun H."/>
            <person name="Tritt A."/>
            <person name="Yoshinaga Y."/>
            <person name="Zwiers L.-H."/>
            <person name="Turgeon B."/>
            <person name="Goodwin S."/>
            <person name="Spatafora J."/>
            <person name="Crous P."/>
            <person name="Grigoriev I."/>
        </authorList>
    </citation>
    <scope>NUCLEOTIDE SEQUENCE</scope>
    <source>
        <strain evidence="1">ATCC 16933</strain>
    </source>
</reference>
<protein>
    <submittedName>
        <fullName evidence="1">Uncharacterized protein</fullName>
    </submittedName>
</protein>
<sequence length="156" mass="17464">MWPNFSSKPYVLERRRSKKLHDPCGSVGSARGILALPDGQPRHTRYTLAVKIYRGGSRRGPSIRAKLGKSVSKTTCRSLQHLRPDLYWARTPNLPKTSTLLHEVTPSESHWILQPGNNLRYLASDNWTAPSELASVSPLTFTTSSIWNISASDIHC</sequence>
<dbReference type="Proteomes" id="UP000799766">
    <property type="component" value="Unassembled WGS sequence"/>
</dbReference>
<keyword evidence="2" id="KW-1185">Reference proteome</keyword>
<gene>
    <name evidence="1" type="ORF">BDY21DRAFT_107308</name>
</gene>
<dbReference type="EMBL" id="MU001692">
    <property type="protein sequence ID" value="KAF2454221.1"/>
    <property type="molecule type" value="Genomic_DNA"/>
</dbReference>
<proteinExistence type="predicted"/>